<dbReference type="PANTHER" id="PTHR14202">
    <property type="entry name" value="60 KDA RIBONUCLEOPROTEIN SSA/RO"/>
    <property type="match status" value="1"/>
</dbReference>
<dbReference type="GeneID" id="106669083"/>
<reference evidence="1" key="1">
    <citation type="submission" date="2022-01" db="UniProtKB">
        <authorList>
            <consortium name="EnsemblMetazoa"/>
        </authorList>
    </citation>
    <scope>IDENTIFICATION</scope>
</reference>
<dbReference type="GO" id="GO:0003723">
    <property type="term" value="F:RNA binding"/>
    <property type="evidence" value="ECO:0007669"/>
    <property type="project" value="InterPro"/>
</dbReference>
<dbReference type="InterPro" id="IPR040322">
    <property type="entry name" value="TROVE2"/>
</dbReference>
<dbReference type="EnsemblMetazoa" id="XM_014398349.2">
    <property type="protein sequence ID" value="XP_014253835.1"/>
    <property type="gene ID" value="LOC106669083"/>
</dbReference>
<dbReference type="AlphaFoldDB" id="A0A8I6S5S7"/>
<protein>
    <recommendedName>
        <fullName evidence="3">TROVE domain-containing protein</fullName>
    </recommendedName>
</protein>
<evidence type="ECO:0000313" key="2">
    <source>
        <dbReference type="Proteomes" id="UP000494040"/>
    </source>
</evidence>
<organism evidence="1 2">
    <name type="scientific">Cimex lectularius</name>
    <name type="common">Bed bug</name>
    <name type="synonym">Acanthia lectularia</name>
    <dbReference type="NCBI Taxonomy" id="79782"/>
    <lineage>
        <taxon>Eukaryota</taxon>
        <taxon>Metazoa</taxon>
        <taxon>Ecdysozoa</taxon>
        <taxon>Arthropoda</taxon>
        <taxon>Hexapoda</taxon>
        <taxon>Insecta</taxon>
        <taxon>Pterygota</taxon>
        <taxon>Neoptera</taxon>
        <taxon>Paraneoptera</taxon>
        <taxon>Hemiptera</taxon>
        <taxon>Heteroptera</taxon>
        <taxon>Panheteroptera</taxon>
        <taxon>Cimicomorpha</taxon>
        <taxon>Cimicidae</taxon>
        <taxon>Cimex</taxon>
    </lineage>
</organism>
<dbReference type="Gene3D" id="3.40.50.410">
    <property type="entry name" value="von Willebrand factor, type A domain"/>
    <property type="match status" value="1"/>
</dbReference>
<dbReference type="KEGG" id="clec:106669083"/>
<evidence type="ECO:0008006" key="3">
    <source>
        <dbReference type="Google" id="ProtNLM"/>
    </source>
</evidence>
<keyword evidence="2" id="KW-1185">Reference proteome</keyword>
<sequence length="421" mass="47539">MSARSIAESKLKRFLLYGSEETVYFSGCRFQYGYFLGAGLTSLRQLLNQVDKKKISAWVKFVQEEKIASHICIVPLVVSECCKLSGWKEEAFELALTVLRTDKEFLMFCKFSYEILPEIGIGPLVTKFIQEWYLRLDCWELVEIVSKRPGCYGWYHRDVIKMANVNSSFPPMGAAFAYAIGGIELMNQKYGNDVEARDVVEHLNQYEDSKSKTDTDKAVSGNGASTQNIQTTNKTLVQKKQVWNALHKNVKITTKNITVIVDCYNLSTSYCCCTPLVQADMAAAVTALYFANASANAKVLIFKGPSHQYLQRGTTLDELVNNIGTNTKECSSSREIGLYLSPKNSETLYTDLFVVIGVNINHENYMKYVQDHRRDKARAPKFAFCSLGGILNDQLKYDINILLTTGFDDNMCDIINAFSRM</sequence>
<dbReference type="SUPFAM" id="SSF140864">
    <property type="entry name" value="TROVE domain-like"/>
    <property type="match status" value="1"/>
</dbReference>
<name>A0A8I6S5S7_CIMLE</name>
<dbReference type="InterPro" id="IPR037214">
    <property type="entry name" value="TROVE_dom_sf"/>
</dbReference>
<evidence type="ECO:0000313" key="1">
    <source>
        <dbReference type="EnsemblMetazoa" id="XP_014253835.1"/>
    </source>
</evidence>
<accession>A0A8I6S5S7</accession>
<dbReference type="OrthoDB" id="6593576at2759"/>
<dbReference type="Proteomes" id="UP000494040">
    <property type="component" value="Unassembled WGS sequence"/>
</dbReference>
<proteinExistence type="predicted"/>
<dbReference type="PANTHER" id="PTHR14202:SF0">
    <property type="entry name" value="RNA-BINDING PROTEIN RO60"/>
    <property type="match status" value="1"/>
</dbReference>
<dbReference type="InterPro" id="IPR036465">
    <property type="entry name" value="vWFA_dom_sf"/>
</dbReference>
<dbReference type="RefSeq" id="XP_014253835.1">
    <property type="nucleotide sequence ID" value="XM_014398349.2"/>
</dbReference>
<dbReference type="GO" id="GO:1990904">
    <property type="term" value="C:ribonucleoprotein complex"/>
    <property type="evidence" value="ECO:0007669"/>
    <property type="project" value="TreeGrafter"/>
</dbReference>